<evidence type="ECO:0000313" key="2">
    <source>
        <dbReference type="Proteomes" id="UP000662873"/>
    </source>
</evidence>
<protein>
    <submittedName>
        <fullName evidence="1">Transposase</fullName>
    </submittedName>
</protein>
<dbReference type="Pfam" id="PF01527">
    <property type="entry name" value="HTH_Tnp_1"/>
    <property type="match status" value="1"/>
</dbReference>
<dbReference type="GO" id="GO:0006313">
    <property type="term" value="P:DNA transposition"/>
    <property type="evidence" value="ECO:0007669"/>
    <property type="project" value="InterPro"/>
</dbReference>
<dbReference type="NCBIfam" id="TIGR03696">
    <property type="entry name" value="Rhs_assc_core"/>
    <property type="match status" value="1"/>
</dbReference>
<dbReference type="AlphaFoldDB" id="A0A809RV52"/>
<reference evidence="1" key="1">
    <citation type="journal article" name="DNA Res.">
        <title>The physiological potential of anammox bacteria as revealed by their core genome structure.</title>
        <authorList>
            <person name="Okubo T."/>
            <person name="Toyoda A."/>
            <person name="Fukuhara K."/>
            <person name="Uchiyama I."/>
            <person name="Harigaya Y."/>
            <person name="Kuroiwa M."/>
            <person name="Suzuki T."/>
            <person name="Murakami Y."/>
            <person name="Suwa Y."/>
            <person name="Takami H."/>
        </authorList>
    </citation>
    <scope>NUCLEOTIDE SEQUENCE</scope>
    <source>
        <strain evidence="1">317325-2</strain>
    </source>
</reference>
<dbReference type="PANTHER" id="PTHR33609:SF1">
    <property type="entry name" value="TRANSPOSASE"/>
    <property type="match status" value="1"/>
</dbReference>
<dbReference type="GO" id="GO:0004803">
    <property type="term" value="F:transposase activity"/>
    <property type="evidence" value="ECO:0007669"/>
    <property type="project" value="InterPro"/>
</dbReference>
<organism evidence="1 2">
    <name type="scientific">Candidatus Nitrosymbiomonas proteolyticus</name>
    <dbReference type="NCBI Taxonomy" id="2608984"/>
    <lineage>
        <taxon>Bacteria</taxon>
        <taxon>Bacillati</taxon>
        <taxon>Armatimonadota</taxon>
        <taxon>Armatimonadota incertae sedis</taxon>
        <taxon>Candidatus Nitrosymbiomonas</taxon>
    </lineage>
</organism>
<sequence length="351" mass="39240">MSGCLSIRGAGTLNGVIGWTTFYHGGIKNGDSQSNTSESVTGSIQYDAFGNVTSSSGTWSGPFAYGGPYGYQSDPDSGLKLLGHRYYDSSTGRFLTRDPIEDGRNWYGYCRNNGPSLADPTGLGFLSDLWEGAKDWYFGIDVIGPGGEPVRVGGWPALFNRKQNAMTVNETVHLNDPDDYVDYLNDSHWSRHEKMHIYQEETYHDGNAISFVATVIVQYLLALSHDGAPGLPPKIEDVRKVVLWFKLEAIMKRSKFTEEQIVRILQEAASGQKTQAQLCRDHGVSANTFYVWKRKYAGMQTDDVRHLRELERENAQLKRLLAERDLEIDAVRALFRKNGLALPNPSRGRDS</sequence>
<dbReference type="PANTHER" id="PTHR33609">
    <property type="entry name" value="LOW CALCIUM RESPONSE LOCUS PROTEIN S"/>
    <property type="match status" value="1"/>
</dbReference>
<dbReference type="Gene3D" id="2.180.10.10">
    <property type="entry name" value="RHS repeat-associated core"/>
    <property type="match status" value="1"/>
</dbReference>
<dbReference type="InterPro" id="IPR022385">
    <property type="entry name" value="Rhs_assc_core"/>
</dbReference>
<dbReference type="Gene3D" id="1.10.10.60">
    <property type="entry name" value="Homeodomain-like"/>
    <property type="match status" value="1"/>
</dbReference>
<gene>
    <name evidence="1" type="ORF">NPRO_12870</name>
</gene>
<dbReference type="InterPro" id="IPR009057">
    <property type="entry name" value="Homeodomain-like_sf"/>
</dbReference>
<accession>A0A809RV52</accession>
<name>A0A809RV52_9BACT</name>
<evidence type="ECO:0000313" key="1">
    <source>
        <dbReference type="EMBL" id="BBO23692.1"/>
    </source>
</evidence>
<dbReference type="EMBL" id="AP021858">
    <property type="protein sequence ID" value="BBO23692.1"/>
    <property type="molecule type" value="Genomic_DNA"/>
</dbReference>
<proteinExistence type="predicted"/>
<dbReference type="InterPro" id="IPR002514">
    <property type="entry name" value="Transposase_8"/>
</dbReference>
<dbReference type="GO" id="GO:0003677">
    <property type="term" value="F:DNA binding"/>
    <property type="evidence" value="ECO:0007669"/>
    <property type="project" value="InterPro"/>
</dbReference>
<dbReference type="Proteomes" id="UP000662873">
    <property type="component" value="Chromosome"/>
</dbReference>
<dbReference type="InterPro" id="IPR052546">
    <property type="entry name" value="Transposase_8_domain"/>
</dbReference>
<dbReference type="SUPFAM" id="SSF46689">
    <property type="entry name" value="Homeodomain-like"/>
    <property type="match status" value="1"/>
</dbReference>
<dbReference type="KEGG" id="npy:NPRO_12870"/>